<dbReference type="InterPro" id="IPR008906">
    <property type="entry name" value="HATC_C_dom"/>
</dbReference>
<dbReference type="InterPro" id="IPR013708">
    <property type="entry name" value="Shikimate_DH-bd_N"/>
</dbReference>
<dbReference type="PANTHER" id="PTHR21089:SF1">
    <property type="entry name" value="BIFUNCTIONAL 3-DEHYDROQUINATE DEHYDRATASE_SHIKIMATE DEHYDROGENASE, CHLOROPLASTIC"/>
    <property type="match status" value="1"/>
</dbReference>
<dbReference type="Pfam" id="PF05699">
    <property type="entry name" value="Dimer_Tnp_hAT"/>
    <property type="match status" value="1"/>
</dbReference>
<evidence type="ECO:0000259" key="2">
    <source>
        <dbReference type="Pfam" id="PF05699"/>
    </source>
</evidence>
<dbReference type="InParanoid" id="L8FTC2"/>
<dbReference type="InterPro" id="IPR012337">
    <property type="entry name" value="RNaseH-like_sf"/>
</dbReference>
<keyword evidence="5" id="KW-1185">Reference proteome</keyword>
<dbReference type="AlphaFoldDB" id="L8FTC2"/>
<feature type="domain" description="Shikimate dehydrogenase substrate binding N-terminal" evidence="3">
    <location>
        <begin position="149"/>
        <end position="225"/>
    </location>
</feature>
<evidence type="ECO:0000313" key="5">
    <source>
        <dbReference type="Proteomes" id="UP000011064"/>
    </source>
</evidence>
<evidence type="ECO:0000259" key="3">
    <source>
        <dbReference type="Pfam" id="PF08501"/>
    </source>
</evidence>
<gene>
    <name evidence="4" type="ORF">GMDG_06366</name>
</gene>
<dbReference type="VEuPathDB" id="FungiDB:GMDG_06366"/>
<dbReference type="STRING" id="658429.L8FTC2"/>
<dbReference type="InterPro" id="IPR022893">
    <property type="entry name" value="Shikimate_DH_fam"/>
</dbReference>
<feature type="domain" description="HAT C-terminal dimerisation" evidence="2">
    <location>
        <begin position="1"/>
        <end position="43"/>
    </location>
</feature>
<evidence type="ECO:0008006" key="6">
    <source>
        <dbReference type="Google" id="ProtNLM"/>
    </source>
</evidence>
<organism evidence="4 5">
    <name type="scientific">Pseudogymnoascus destructans (strain ATCC MYA-4855 / 20631-21)</name>
    <name type="common">Bat white-nose syndrome fungus</name>
    <name type="synonym">Geomyces destructans</name>
    <dbReference type="NCBI Taxonomy" id="658429"/>
    <lineage>
        <taxon>Eukaryota</taxon>
        <taxon>Fungi</taxon>
        <taxon>Dikarya</taxon>
        <taxon>Ascomycota</taxon>
        <taxon>Pezizomycotina</taxon>
        <taxon>Leotiomycetes</taxon>
        <taxon>Thelebolales</taxon>
        <taxon>Thelebolaceae</taxon>
        <taxon>Pseudogymnoascus</taxon>
    </lineage>
</organism>
<dbReference type="HOGENOM" id="CLU_1220145_0_0_1"/>
<accession>L8FTC2</accession>
<dbReference type="PANTHER" id="PTHR21089">
    <property type="entry name" value="SHIKIMATE DEHYDROGENASE"/>
    <property type="match status" value="1"/>
</dbReference>
<sequence length="227" mass="26107">MARDILCIPASEALVERVFSTARAVCNYRHNQMAPETIRGIMLVFYRQKIEREQLFEHYSVTDIIDSTYMNDEELSFEYNALIDNIQEKMALQYIPDRSPRQPNTYDRTRRNKDRQKDSRPENFLITAQEAMENLYETGVLDGLKFVTFGRHVNYSLSPMMHETAYAHLGMKGQYYRYTGSSLDELAALSQDPHFGGAGISQPFKVEIMSRCVALTRHAKAIGASKV</sequence>
<dbReference type="InterPro" id="IPR046346">
    <property type="entry name" value="Aminoacid_DH-like_N_sf"/>
</dbReference>
<dbReference type="GO" id="GO:0009423">
    <property type="term" value="P:chorismate biosynthetic process"/>
    <property type="evidence" value="ECO:0007669"/>
    <property type="project" value="TreeGrafter"/>
</dbReference>
<dbReference type="GO" id="GO:0019632">
    <property type="term" value="P:shikimate metabolic process"/>
    <property type="evidence" value="ECO:0007669"/>
    <property type="project" value="TreeGrafter"/>
</dbReference>
<name>L8FTC2_PSED2</name>
<feature type="region of interest" description="Disordered" evidence="1">
    <location>
        <begin position="97"/>
        <end position="122"/>
    </location>
</feature>
<dbReference type="Proteomes" id="UP000011064">
    <property type="component" value="Unassembled WGS sequence"/>
</dbReference>
<dbReference type="SUPFAM" id="SSF53223">
    <property type="entry name" value="Aminoacid dehydrogenase-like, N-terminal domain"/>
    <property type="match status" value="1"/>
</dbReference>
<dbReference type="GO" id="GO:0004764">
    <property type="term" value="F:shikimate 3-dehydrogenase (NADP+) activity"/>
    <property type="evidence" value="ECO:0007669"/>
    <property type="project" value="InterPro"/>
</dbReference>
<evidence type="ECO:0000256" key="1">
    <source>
        <dbReference type="SAM" id="MobiDB-lite"/>
    </source>
</evidence>
<dbReference type="Pfam" id="PF08501">
    <property type="entry name" value="Shikimate_dh_N"/>
    <property type="match status" value="1"/>
</dbReference>
<evidence type="ECO:0000313" key="4">
    <source>
        <dbReference type="EMBL" id="ELR03733.1"/>
    </source>
</evidence>
<dbReference type="SUPFAM" id="SSF53098">
    <property type="entry name" value="Ribonuclease H-like"/>
    <property type="match status" value="1"/>
</dbReference>
<protein>
    <recommendedName>
        <fullName evidence="6">HAT C-terminal dimerisation domain-containing protein</fullName>
    </recommendedName>
</protein>
<proteinExistence type="predicted"/>
<dbReference type="Gene3D" id="3.40.50.10860">
    <property type="entry name" value="Leucine Dehydrogenase, chain A, domain 1"/>
    <property type="match status" value="1"/>
</dbReference>
<dbReference type="GO" id="GO:0046983">
    <property type="term" value="F:protein dimerization activity"/>
    <property type="evidence" value="ECO:0007669"/>
    <property type="project" value="InterPro"/>
</dbReference>
<dbReference type="EMBL" id="GL573325">
    <property type="protein sequence ID" value="ELR03733.1"/>
    <property type="molecule type" value="Genomic_DNA"/>
</dbReference>
<reference evidence="5" key="1">
    <citation type="submission" date="2010-09" db="EMBL/GenBank/DDBJ databases">
        <title>The genome sequence of Geomyces destructans 20631-21.</title>
        <authorList>
            <consortium name="The Broad Institute Genome Sequencing Platform"/>
            <person name="Cuomo C.A."/>
            <person name="Blehert D.S."/>
            <person name="Lorch J.M."/>
            <person name="Young S.K."/>
            <person name="Zeng Q."/>
            <person name="Gargeya S."/>
            <person name="Fitzgerald M."/>
            <person name="Haas B."/>
            <person name="Abouelleil A."/>
            <person name="Alvarado L."/>
            <person name="Arachchi H.M."/>
            <person name="Berlin A."/>
            <person name="Brown A."/>
            <person name="Chapman S.B."/>
            <person name="Chen Z."/>
            <person name="Dunbar C."/>
            <person name="Freedman E."/>
            <person name="Gearin G."/>
            <person name="Gellesch M."/>
            <person name="Goldberg J."/>
            <person name="Griggs A."/>
            <person name="Gujja S."/>
            <person name="Heiman D."/>
            <person name="Howarth C."/>
            <person name="Larson L."/>
            <person name="Lui A."/>
            <person name="MacDonald P.J.P."/>
            <person name="Montmayeur A."/>
            <person name="Murphy C."/>
            <person name="Neiman D."/>
            <person name="Pearson M."/>
            <person name="Priest M."/>
            <person name="Roberts A."/>
            <person name="Saif S."/>
            <person name="Shea T."/>
            <person name="Shenoy N."/>
            <person name="Sisk P."/>
            <person name="Stolte C."/>
            <person name="Sykes S."/>
            <person name="Wortman J."/>
            <person name="Nusbaum C."/>
            <person name="Birren B."/>
        </authorList>
    </citation>
    <scope>NUCLEOTIDE SEQUENCE [LARGE SCALE GENOMIC DNA]</scope>
    <source>
        <strain evidence="5">ATCC MYA-4855 / 20631-21</strain>
    </source>
</reference>